<comment type="caution">
    <text evidence="1">The sequence shown here is derived from an EMBL/GenBank/DDBJ whole genome shotgun (WGS) entry which is preliminary data.</text>
</comment>
<dbReference type="RefSeq" id="WP_125481098.1">
    <property type="nucleotide sequence ID" value="NZ_RSFW01000019.1"/>
</dbReference>
<organism evidence="1 2">
    <name type="scientific">Mesobacillus subterraneus</name>
    <dbReference type="NCBI Taxonomy" id="285983"/>
    <lineage>
        <taxon>Bacteria</taxon>
        <taxon>Bacillati</taxon>
        <taxon>Bacillota</taxon>
        <taxon>Bacilli</taxon>
        <taxon>Bacillales</taxon>
        <taxon>Bacillaceae</taxon>
        <taxon>Mesobacillus</taxon>
    </lineage>
</organism>
<dbReference type="Proteomes" id="UP000279911">
    <property type="component" value="Unassembled WGS sequence"/>
</dbReference>
<reference evidence="2" key="1">
    <citation type="submission" date="2018-12" db="EMBL/GenBank/DDBJ databases">
        <title>Bacillus chawlae sp. nov., Bacillus glennii sp. nov., and Bacillus saganii sp. nov. Isolated from the Vehicle Assembly Building at Kennedy Space Center where the Viking Spacecraft were Assembled.</title>
        <authorList>
            <person name="Seuylemezian A."/>
            <person name="Vaishampayan P."/>
        </authorList>
    </citation>
    <scope>NUCLEOTIDE SEQUENCE [LARGE SCALE GENOMIC DNA]</scope>
    <source>
        <strain evidence="2">DSM 13966</strain>
    </source>
</reference>
<gene>
    <name evidence="1" type="ORF">EJA10_16330</name>
</gene>
<accession>A0A427TLZ4</accession>
<evidence type="ECO:0000313" key="1">
    <source>
        <dbReference type="EMBL" id="RSD25379.1"/>
    </source>
</evidence>
<dbReference type="AlphaFoldDB" id="A0A427TLZ4"/>
<proteinExistence type="predicted"/>
<dbReference type="OrthoDB" id="2355866at2"/>
<evidence type="ECO:0000313" key="2">
    <source>
        <dbReference type="Proteomes" id="UP000279911"/>
    </source>
</evidence>
<name>A0A427TLZ4_9BACI</name>
<sequence>MIELTFIIGSLVFLAASALTSRPLYNYSMKNYSKRVSSKYGFSVSDLHYSYDQMIYFISLPTTLPYVRSATKEDLIIEQDYSSFFYPSLKGIRISLKQDGKSLNLAYLPIGNFRLPHLDKLQQEGRIDEEAYLKISTTKLLQAGTLQEVREEVYKQLQVGRY</sequence>
<protein>
    <submittedName>
        <fullName evidence="1">Uncharacterized protein</fullName>
    </submittedName>
</protein>
<dbReference type="EMBL" id="RSFW01000019">
    <property type="protein sequence ID" value="RSD25379.1"/>
    <property type="molecule type" value="Genomic_DNA"/>
</dbReference>